<accession>A0ABU9NL22</accession>
<proteinExistence type="predicted"/>
<gene>
    <name evidence="2" type="ORF">WFZ86_05855</name>
</gene>
<feature type="signal peptide" evidence="1">
    <location>
        <begin position="1"/>
        <end position="19"/>
    </location>
</feature>
<protein>
    <submittedName>
        <fullName evidence="2">Uncharacterized protein</fullName>
    </submittedName>
</protein>
<reference evidence="2 3" key="1">
    <citation type="submission" date="2024-03" db="EMBL/GenBank/DDBJ databases">
        <title>Two novel species of the genus Flavobacterium exhibiting potentially degradation of complex polysaccharides.</title>
        <authorList>
            <person name="Lian X."/>
        </authorList>
    </citation>
    <scope>NUCLEOTIDE SEQUENCE [LARGE SCALE GENOMIC DNA]</scope>
    <source>
        <strain evidence="2 3">N6</strain>
    </source>
</reference>
<dbReference type="RefSeq" id="WP_342691070.1">
    <property type="nucleotide sequence ID" value="NZ_JBCGDP010000004.1"/>
</dbReference>
<name>A0ABU9NL22_9FLAO</name>
<evidence type="ECO:0000313" key="2">
    <source>
        <dbReference type="EMBL" id="MEM0576016.1"/>
    </source>
</evidence>
<keyword evidence="1" id="KW-0732">Signal</keyword>
<organism evidence="2 3">
    <name type="scientific">Flavobacterium polysaccharolyticum</name>
    <dbReference type="NCBI Taxonomy" id="3133148"/>
    <lineage>
        <taxon>Bacteria</taxon>
        <taxon>Pseudomonadati</taxon>
        <taxon>Bacteroidota</taxon>
        <taxon>Flavobacteriia</taxon>
        <taxon>Flavobacteriales</taxon>
        <taxon>Flavobacteriaceae</taxon>
        <taxon>Flavobacterium</taxon>
    </lineage>
</organism>
<feature type="chain" id="PRO_5045649259" evidence="1">
    <location>
        <begin position="20"/>
        <end position="234"/>
    </location>
</feature>
<evidence type="ECO:0000256" key="1">
    <source>
        <dbReference type="SAM" id="SignalP"/>
    </source>
</evidence>
<evidence type="ECO:0000313" key="3">
    <source>
        <dbReference type="Proteomes" id="UP001468798"/>
    </source>
</evidence>
<sequence>MKPNALICLFIIISNFSFAQTLGGTDQNIAPIYYNLSVIQANKDYRATFFKDIEGTPYIYKEFVPSEIEGVKSKMNLRYNAFDDVIEVEKNPNEIYTVSKDPAYGVIYMNYDRKKLRLITIVDKKSEEALAYAFELINNNKLALLRRDKIDFKEGKVAKTSFELNSKPQFTSIKSTYLLEQKDKKIIEFPSSKSKLLALYPSHTNEIKSYLKDNKIDLSDESDMIKTTHFLSTL</sequence>
<dbReference type="EMBL" id="JBCGDP010000004">
    <property type="protein sequence ID" value="MEM0576016.1"/>
    <property type="molecule type" value="Genomic_DNA"/>
</dbReference>
<keyword evidence="3" id="KW-1185">Reference proteome</keyword>
<dbReference type="Proteomes" id="UP001468798">
    <property type="component" value="Unassembled WGS sequence"/>
</dbReference>
<comment type="caution">
    <text evidence="2">The sequence shown here is derived from an EMBL/GenBank/DDBJ whole genome shotgun (WGS) entry which is preliminary data.</text>
</comment>